<reference evidence="4" key="1">
    <citation type="journal article" date="2019" name="Int. J. Syst. Evol. Microbiol.">
        <title>The Global Catalogue of Microorganisms (GCM) 10K type strain sequencing project: providing services to taxonomists for standard genome sequencing and annotation.</title>
        <authorList>
            <consortium name="The Broad Institute Genomics Platform"/>
            <consortium name="The Broad Institute Genome Sequencing Center for Infectious Disease"/>
            <person name="Wu L."/>
            <person name="Ma J."/>
        </authorList>
    </citation>
    <scope>NUCLEOTIDE SEQUENCE [LARGE SCALE GENOMIC DNA]</scope>
    <source>
        <strain evidence="4">JCM 16603</strain>
    </source>
</reference>
<dbReference type="Proteomes" id="UP001501310">
    <property type="component" value="Unassembled WGS sequence"/>
</dbReference>
<feature type="transmembrane region" description="Helical" evidence="2">
    <location>
        <begin position="52"/>
        <end position="74"/>
    </location>
</feature>
<keyword evidence="2" id="KW-0812">Transmembrane</keyword>
<name>A0ABP7RGR6_9SPHN</name>
<organism evidence="3 4">
    <name type="scientific">Sphingomonas humi</name>
    <dbReference type="NCBI Taxonomy" id="335630"/>
    <lineage>
        <taxon>Bacteria</taxon>
        <taxon>Pseudomonadati</taxon>
        <taxon>Pseudomonadota</taxon>
        <taxon>Alphaproteobacteria</taxon>
        <taxon>Sphingomonadales</taxon>
        <taxon>Sphingomonadaceae</taxon>
        <taxon>Sphingomonas</taxon>
    </lineage>
</organism>
<evidence type="ECO:0000313" key="3">
    <source>
        <dbReference type="EMBL" id="GAA3997291.1"/>
    </source>
</evidence>
<feature type="region of interest" description="Disordered" evidence="1">
    <location>
        <begin position="85"/>
        <end position="107"/>
    </location>
</feature>
<comment type="caution">
    <text evidence="3">The sequence shown here is derived from an EMBL/GenBank/DDBJ whole genome shotgun (WGS) entry which is preliminary data.</text>
</comment>
<evidence type="ECO:0000256" key="2">
    <source>
        <dbReference type="SAM" id="Phobius"/>
    </source>
</evidence>
<keyword evidence="2" id="KW-0472">Membrane</keyword>
<dbReference type="EMBL" id="BAAAZD010000001">
    <property type="protein sequence ID" value="GAA3997291.1"/>
    <property type="molecule type" value="Genomic_DNA"/>
</dbReference>
<accession>A0ABP7RGR6</accession>
<gene>
    <name evidence="3" type="ORF">GCM10022211_03260</name>
</gene>
<keyword evidence="4" id="KW-1185">Reference proteome</keyword>
<protein>
    <submittedName>
        <fullName evidence="3">Uncharacterized protein</fullName>
    </submittedName>
</protein>
<proteinExistence type="predicted"/>
<keyword evidence="2" id="KW-1133">Transmembrane helix</keyword>
<dbReference type="RefSeq" id="WP_344708416.1">
    <property type="nucleotide sequence ID" value="NZ_BAAAZD010000001.1"/>
</dbReference>
<sequence length="107" mass="11940">MPIPDEKARAWTRPEDYWPPRRSRRTARQRSARLVPAVAEDTACETRPFLDIVPYAVLLMSLAVLAVAIIALAWPGRTVPQKEVEPAATEVGNAPKGWINQADPARR</sequence>
<evidence type="ECO:0000256" key="1">
    <source>
        <dbReference type="SAM" id="MobiDB-lite"/>
    </source>
</evidence>
<evidence type="ECO:0000313" key="4">
    <source>
        <dbReference type="Proteomes" id="UP001501310"/>
    </source>
</evidence>